<dbReference type="Pfam" id="PF13585">
    <property type="entry name" value="CHU_C"/>
    <property type="match status" value="1"/>
</dbReference>
<dbReference type="AlphaFoldDB" id="A0AAD5KUQ2"/>
<comment type="caution">
    <text evidence="1">The sequence shown here is derived from an EMBL/GenBank/DDBJ whole genome shotgun (WGS) entry which is preliminary data.</text>
</comment>
<name>A0AAD5KUQ2_9CRUS</name>
<keyword evidence="2" id="KW-1185">Reference proteome</keyword>
<evidence type="ECO:0000313" key="1">
    <source>
        <dbReference type="EMBL" id="KAI9550163.1"/>
    </source>
</evidence>
<organism evidence="1 2">
    <name type="scientific">Daphnia sinensis</name>
    <dbReference type="NCBI Taxonomy" id="1820382"/>
    <lineage>
        <taxon>Eukaryota</taxon>
        <taxon>Metazoa</taxon>
        <taxon>Ecdysozoa</taxon>
        <taxon>Arthropoda</taxon>
        <taxon>Crustacea</taxon>
        <taxon>Branchiopoda</taxon>
        <taxon>Diplostraca</taxon>
        <taxon>Cladocera</taxon>
        <taxon>Anomopoda</taxon>
        <taxon>Daphniidae</taxon>
        <taxon>Daphnia</taxon>
        <taxon>Daphnia similis group</taxon>
    </lineage>
</organism>
<accession>A0AAD5KUQ2</accession>
<evidence type="ECO:0000313" key="2">
    <source>
        <dbReference type="Proteomes" id="UP000820818"/>
    </source>
</evidence>
<protein>
    <recommendedName>
        <fullName evidence="3">Gliding motility-associated C-terminal domain-containing protein</fullName>
    </recommendedName>
</protein>
<dbReference type="EMBL" id="WJBH02000178">
    <property type="protein sequence ID" value="KAI9550163.1"/>
    <property type="molecule type" value="Genomic_DNA"/>
</dbReference>
<evidence type="ECO:0008006" key="3">
    <source>
        <dbReference type="Google" id="ProtNLM"/>
    </source>
</evidence>
<reference evidence="1" key="1">
    <citation type="submission" date="2022-05" db="EMBL/GenBank/DDBJ databases">
        <title>A multi-omics perspective on studying reproductive biology in Daphnia sinensis.</title>
        <authorList>
            <person name="Jia J."/>
        </authorList>
    </citation>
    <scope>NUCLEOTIDE SEQUENCE</scope>
    <source>
        <strain evidence="1">WSL</strain>
    </source>
</reference>
<dbReference type="Proteomes" id="UP000820818">
    <property type="component" value="Unassembled WGS sequence"/>
</dbReference>
<proteinExistence type="predicted"/>
<sequence length="249" mass="28669">MSVEVKLVNGENIRLSVDWNTSDLNILKSGDFEIVGTLNLPFNIYNPYKIKAKLKATILPKPSPRNVELDNKKFEGSINDYFVMIGSFDIDDPMDNVHEVVIYNDGYDNKYFEIKDNILFWSSADPGAGKTKFTILVRVTDRDGNTLDKFFEITRIRPSISEIIIFDTFSPDGDQTNETWGVPELRFYSGAKIQVYERGGIRVFYTENPDVKWDGIYKVKEMPTGSYYWIIEVEETGETRRGIVNLLRN</sequence>
<gene>
    <name evidence="1" type="ORF">GHT06_003535</name>
</gene>
<dbReference type="InterPro" id="IPR026341">
    <property type="entry name" value="T9SS_type_B"/>
</dbReference>
<dbReference type="NCBIfam" id="TIGR04131">
    <property type="entry name" value="Bac_Flav_CTERM"/>
    <property type="match status" value="1"/>
</dbReference>